<dbReference type="Proteomes" id="UP000027222">
    <property type="component" value="Unassembled WGS sequence"/>
</dbReference>
<keyword evidence="2" id="KW-1185">Reference proteome</keyword>
<dbReference type="AlphaFoldDB" id="A0A067S688"/>
<dbReference type="HOGENOM" id="CLU_3068824_0_0_1"/>
<reference evidence="2" key="1">
    <citation type="journal article" date="2014" name="Proc. Natl. Acad. Sci. U.S.A.">
        <title>Extensive sampling of basidiomycete genomes demonstrates inadequacy of the white-rot/brown-rot paradigm for wood decay fungi.</title>
        <authorList>
            <person name="Riley R."/>
            <person name="Salamov A.A."/>
            <person name="Brown D.W."/>
            <person name="Nagy L.G."/>
            <person name="Floudas D."/>
            <person name="Held B.W."/>
            <person name="Levasseur A."/>
            <person name="Lombard V."/>
            <person name="Morin E."/>
            <person name="Otillar R."/>
            <person name="Lindquist E.A."/>
            <person name="Sun H."/>
            <person name="LaButti K.M."/>
            <person name="Schmutz J."/>
            <person name="Jabbour D."/>
            <person name="Luo H."/>
            <person name="Baker S.E."/>
            <person name="Pisabarro A.G."/>
            <person name="Walton J.D."/>
            <person name="Blanchette R.A."/>
            <person name="Henrissat B."/>
            <person name="Martin F."/>
            <person name="Cullen D."/>
            <person name="Hibbett D.S."/>
            <person name="Grigoriev I.V."/>
        </authorList>
    </citation>
    <scope>NUCLEOTIDE SEQUENCE [LARGE SCALE GENOMIC DNA]</scope>
    <source>
        <strain evidence="2">CBS 339.88</strain>
    </source>
</reference>
<evidence type="ECO:0000313" key="2">
    <source>
        <dbReference type="Proteomes" id="UP000027222"/>
    </source>
</evidence>
<dbReference type="EMBL" id="KL142424">
    <property type="protein sequence ID" value="KDR66370.1"/>
    <property type="molecule type" value="Genomic_DNA"/>
</dbReference>
<proteinExistence type="predicted"/>
<name>A0A067S688_GALM3</name>
<protein>
    <submittedName>
        <fullName evidence="1">Uncharacterized protein</fullName>
    </submittedName>
</protein>
<organism evidence="1 2">
    <name type="scientific">Galerina marginata (strain CBS 339.88)</name>
    <dbReference type="NCBI Taxonomy" id="685588"/>
    <lineage>
        <taxon>Eukaryota</taxon>
        <taxon>Fungi</taxon>
        <taxon>Dikarya</taxon>
        <taxon>Basidiomycota</taxon>
        <taxon>Agaricomycotina</taxon>
        <taxon>Agaricomycetes</taxon>
        <taxon>Agaricomycetidae</taxon>
        <taxon>Agaricales</taxon>
        <taxon>Agaricineae</taxon>
        <taxon>Strophariaceae</taxon>
        <taxon>Galerina</taxon>
    </lineage>
</organism>
<sequence length="53" mass="5553">MTAPSDRHCARRRSLLCAAGVRFGGSSLSVPWFVRANGGAAGDRTSAVSWLSC</sequence>
<evidence type="ECO:0000313" key="1">
    <source>
        <dbReference type="EMBL" id="KDR66370.1"/>
    </source>
</evidence>
<gene>
    <name evidence="1" type="ORF">GALMADRAFT_259434</name>
</gene>
<accession>A0A067S688</accession>